<proteinExistence type="inferred from homology"/>
<accession>A0AAD7Y9T8</accession>
<keyword evidence="7" id="KW-1185">Reference proteome</keyword>
<dbReference type="SUPFAM" id="SSF53474">
    <property type="entry name" value="alpha/beta-Hydrolases"/>
    <property type="match status" value="1"/>
</dbReference>
<dbReference type="AlphaFoldDB" id="A0AAD7Y9T8"/>
<dbReference type="Proteomes" id="UP001231518">
    <property type="component" value="Chromosome 28"/>
</dbReference>
<dbReference type="PANTHER" id="PTHR43142:SF1">
    <property type="entry name" value="CARBOXYLIC ESTER HYDROLASE"/>
    <property type="match status" value="1"/>
</dbReference>
<dbReference type="InterPro" id="IPR002018">
    <property type="entry name" value="CarbesteraseB"/>
</dbReference>
<dbReference type="GO" id="GO:0052689">
    <property type="term" value="F:carboxylic ester hydrolase activity"/>
    <property type="evidence" value="ECO:0007669"/>
    <property type="project" value="UniProtKB-KW"/>
</dbReference>
<organism evidence="6 7">
    <name type="scientific">Mythimna separata</name>
    <name type="common">Oriental armyworm</name>
    <name type="synonym">Pseudaletia separata</name>
    <dbReference type="NCBI Taxonomy" id="271217"/>
    <lineage>
        <taxon>Eukaryota</taxon>
        <taxon>Metazoa</taxon>
        <taxon>Ecdysozoa</taxon>
        <taxon>Arthropoda</taxon>
        <taxon>Hexapoda</taxon>
        <taxon>Insecta</taxon>
        <taxon>Pterygota</taxon>
        <taxon>Neoptera</taxon>
        <taxon>Endopterygota</taxon>
        <taxon>Lepidoptera</taxon>
        <taxon>Glossata</taxon>
        <taxon>Ditrysia</taxon>
        <taxon>Noctuoidea</taxon>
        <taxon>Noctuidae</taxon>
        <taxon>Noctuinae</taxon>
        <taxon>Hadenini</taxon>
        <taxon>Mythimna</taxon>
    </lineage>
</organism>
<protein>
    <recommendedName>
        <fullName evidence="5">Carboxylesterase type B domain-containing protein</fullName>
    </recommendedName>
</protein>
<evidence type="ECO:0000256" key="3">
    <source>
        <dbReference type="ARBA" id="ARBA00022801"/>
    </source>
</evidence>
<evidence type="ECO:0000256" key="4">
    <source>
        <dbReference type="ARBA" id="ARBA00023180"/>
    </source>
</evidence>
<keyword evidence="4" id="KW-0325">Glycoprotein</keyword>
<dbReference type="InterPro" id="IPR019819">
    <property type="entry name" value="Carboxylesterase_B_CS"/>
</dbReference>
<evidence type="ECO:0000256" key="2">
    <source>
        <dbReference type="ARBA" id="ARBA00022487"/>
    </source>
</evidence>
<dbReference type="EMBL" id="JARGEI010000027">
    <property type="protein sequence ID" value="KAJ8707769.1"/>
    <property type="molecule type" value="Genomic_DNA"/>
</dbReference>
<keyword evidence="3" id="KW-0378">Hydrolase</keyword>
<dbReference type="InterPro" id="IPR029058">
    <property type="entry name" value="AB_hydrolase_fold"/>
</dbReference>
<dbReference type="PANTHER" id="PTHR43142">
    <property type="entry name" value="CARBOXYLIC ESTER HYDROLASE"/>
    <property type="match status" value="1"/>
</dbReference>
<dbReference type="PROSITE" id="PS00941">
    <property type="entry name" value="CARBOXYLESTERASE_B_2"/>
    <property type="match status" value="1"/>
</dbReference>
<name>A0AAD7Y9T8_MYTSE</name>
<reference evidence="6" key="1">
    <citation type="submission" date="2023-03" db="EMBL/GenBank/DDBJ databases">
        <title>Chromosome-level genomes of two armyworms, Mythimna separata and Mythimna loreyi, provide insights into the biosynthesis and reception of sex pheromones.</title>
        <authorList>
            <person name="Zhao H."/>
        </authorList>
    </citation>
    <scope>NUCLEOTIDE SEQUENCE</scope>
    <source>
        <strain evidence="6">BeijingLab</strain>
        <tissue evidence="6">Pupa</tissue>
    </source>
</reference>
<evidence type="ECO:0000313" key="7">
    <source>
        <dbReference type="Proteomes" id="UP001231518"/>
    </source>
</evidence>
<feature type="domain" description="Carboxylesterase type B" evidence="5">
    <location>
        <begin position="4"/>
        <end position="517"/>
    </location>
</feature>
<evidence type="ECO:0000259" key="5">
    <source>
        <dbReference type="Pfam" id="PF00135"/>
    </source>
</evidence>
<evidence type="ECO:0000313" key="6">
    <source>
        <dbReference type="EMBL" id="KAJ8707769.1"/>
    </source>
</evidence>
<dbReference type="Pfam" id="PF00135">
    <property type="entry name" value="COesterase"/>
    <property type="match status" value="1"/>
</dbReference>
<gene>
    <name evidence="6" type="ORF">PYW07_011446</name>
</gene>
<comment type="similarity">
    <text evidence="1">Belongs to the type-B carboxylesterase/lipase family.</text>
</comment>
<comment type="caution">
    <text evidence="6">The sequence shown here is derived from an EMBL/GenBank/DDBJ whole genome shotgun (WGS) entry which is preliminary data.</text>
</comment>
<evidence type="ECO:0000256" key="1">
    <source>
        <dbReference type="ARBA" id="ARBA00005964"/>
    </source>
</evidence>
<keyword evidence="2" id="KW-0719">Serine esterase</keyword>
<sequence length="527" mass="60436">MFIQVQTINGTLKGKQCTTFYGKKYYSFEGIPYARPPVGRLRFSDPQEPSPWQGVRDATKPGNKCCQLNPYTSSRMEGSEDCLYLNVYTPCLPSEGLQNLPVLFFVHGGRFIFGYGDYYRPDYFIKHDVILVTVNYRLNILGFLCLNIPEVPGNAGLKDTVFALRWVRNNIAYFNGDCNNVTVFGESAGAGAVSSYMSSPMALGLYHKVISQSGNSIADIYMVEDDPIAKARQVARSLDRDDLVDERDLYEYFLEVPIQELIVAFSMAEIARPPSVIQAFFLPVVEMQFQGVESFLTEYPRIDIPMNRYTNVPVLAGMNSHEGALFLQKDGRGNIEFEEDFYYFIPQYLHIPRGDSRVCEIEAKIKKFYFHNQPVSEHTKLEYVNMVSDVYFQFPLMLFPELLARHSNSIFVYKFQYHGNLHTRIMGNLGLTGASHGDMIQYQFYRENKHEKACEADTKIIKMLAEAWCTFARTGQPTWQNQETQWLPYTKSSKHVLIIDTNTACVRNPDLHRLQFWLSITGETSKL</sequence>
<dbReference type="Gene3D" id="3.40.50.1820">
    <property type="entry name" value="alpha/beta hydrolase"/>
    <property type="match status" value="1"/>
</dbReference>